<protein>
    <submittedName>
        <fullName evidence="1">Uncharacterized protein</fullName>
    </submittedName>
</protein>
<reference evidence="1" key="1">
    <citation type="submission" date="2023-05" db="EMBL/GenBank/DDBJ databases">
        <authorList>
            <consortium name="ELIXIR-Norway"/>
        </authorList>
    </citation>
    <scope>NUCLEOTIDE SEQUENCE</scope>
</reference>
<organism evidence="1 2">
    <name type="scientific">Rangifer tarandus platyrhynchus</name>
    <name type="common">Svalbard reindeer</name>
    <dbReference type="NCBI Taxonomy" id="3082113"/>
    <lineage>
        <taxon>Eukaryota</taxon>
        <taxon>Metazoa</taxon>
        <taxon>Chordata</taxon>
        <taxon>Craniata</taxon>
        <taxon>Vertebrata</taxon>
        <taxon>Euteleostomi</taxon>
        <taxon>Mammalia</taxon>
        <taxon>Eutheria</taxon>
        <taxon>Laurasiatheria</taxon>
        <taxon>Artiodactyla</taxon>
        <taxon>Ruminantia</taxon>
        <taxon>Pecora</taxon>
        <taxon>Cervidae</taxon>
        <taxon>Odocoileinae</taxon>
        <taxon>Rangifer</taxon>
    </lineage>
</organism>
<proteinExistence type="predicted"/>
<gene>
    <name evidence="1" type="ORF">MRATA1EN3_LOCUS15815</name>
</gene>
<evidence type="ECO:0000313" key="2">
    <source>
        <dbReference type="Proteomes" id="UP001162501"/>
    </source>
</evidence>
<dbReference type="EMBL" id="OX596111">
    <property type="protein sequence ID" value="CAI9704602.1"/>
    <property type="molecule type" value="Genomic_DNA"/>
</dbReference>
<evidence type="ECO:0000313" key="1">
    <source>
        <dbReference type="EMBL" id="CAI9704602.1"/>
    </source>
</evidence>
<dbReference type="Proteomes" id="UP001162501">
    <property type="component" value="Chromosome 27"/>
</dbReference>
<accession>A0ACB0EVE1</accession>
<sequence length="151" mass="15978">MAPAEQLRHHHWRRARPSAILAPSNRPLLPAPHNPRKSLRPGRSGGAKRDEPAHSQPKERATEPLVSSDRPRGARRRSPAAPPVLRAARGLVRARPRVVGGASDPGGEATGEGPGRPAPARAPGTRPERPAGPELSPPRPAAQAPGRRKPG</sequence>
<name>A0ACB0EVE1_RANTA</name>